<evidence type="ECO:0000256" key="7">
    <source>
        <dbReference type="ARBA" id="ARBA00022884"/>
    </source>
</evidence>
<dbReference type="CDD" id="cd09032">
    <property type="entry name" value="KH-I_N4BP1_like_rpt1"/>
    <property type="match status" value="1"/>
</dbReference>
<dbReference type="Pfam" id="PF11977">
    <property type="entry name" value="RNase_Zc3h12a"/>
    <property type="match status" value="1"/>
</dbReference>
<dbReference type="InterPro" id="IPR056629">
    <property type="entry name" value="KH_N4BP1_1st"/>
</dbReference>
<dbReference type="Proteomes" id="UP000694395">
    <property type="component" value="Chromosome 1"/>
</dbReference>
<dbReference type="GO" id="GO:0003723">
    <property type="term" value="F:RNA binding"/>
    <property type="evidence" value="ECO:0007669"/>
    <property type="project" value="UniProtKB-KW"/>
</dbReference>
<dbReference type="Pfam" id="PF23053">
    <property type="entry name" value="UBA_N4BP1"/>
    <property type="match status" value="1"/>
</dbReference>
<keyword evidence="3" id="KW-0399">Innate immunity</keyword>
<feature type="compositionally biased region" description="Polar residues" evidence="11">
    <location>
        <begin position="531"/>
        <end position="542"/>
    </location>
</feature>
<reference evidence="17" key="3">
    <citation type="submission" date="2025-09" db="UniProtKB">
        <authorList>
            <consortium name="Ensembl"/>
        </authorList>
    </citation>
    <scope>IDENTIFICATION</scope>
</reference>
<evidence type="ECO:0000256" key="1">
    <source>
        <dbReference type="ARBA" id="ARBA00004322"/>
    </source>
</evidence>
<evidence type="ECO:0000256" key="5">
    <source>
        <dbReference type="ARBA" id="ARBA00022801"/>
    </source>
</evidence>
<feature type="region of interest" description="Disordered" evidence="11">
    <location>
        <begin position="394"/>
        <end position="453"/>
    </location>
</feature>
<feature type="compositionally biased region" description="Pro residues" evidence="11">
    <location>
        <begin position="807"/>
        <end position="816"/>
    </location>
</feature>
<dbReference type="GO" id="GO:0032435">
    <property type="term" value="P:negative regulation of proteasomal ubiquitin-dependent protein catabolic process"/>
    <property type="evidence" value="ECO:0007669"/>
    <property type="project" value="TreeGrafter"/>
</dbReference>
<evidence type="ECO:0000313" key="18">
    <source>
        <dbReference type="Proteomes" id="UP000694395"/>
    </source>
</evidence>
<evidence type="ECO:0000256" key="2">
    <source>
        <dbReference type="ARBA" id="ARBA00004604"/>
    </source>
</evidence>
<reference evidence="17" key="2">
    <citation type="submission" date="2025-08" db="UniProtKB">
        <authorList>
            <consortium name="Ensembl"/>
        </authorList>
    </citation>
    <scope>IDENTIFICATION</scope>
</reference>
<dbReference type="GO" id="GO:0016605">
    <property type="term" value="C:PML body"/>
    <property type="evidence" value="ECO:0007669"/>
    <property type="project" value="UniProtKB-SubCell"/>
</dbReference>
<dbReference type="InterPro" id="IPR056631">
    <property type="entry name" value="UBA_N4BP1"/>
</dbReference>
<feature type="domain" description="N4BP1 UBA-like" evidence="15">
    <location>
        <begin position="354"/>
        <end position="393"/>
    </location>
</feature>
<evidence type="ECO:0000256" key="6">
    <source>
        <dbReference type="ARBA" id="ARBA00022859"/>
    </source>
</evidence>
<dbReference type="GO" id="GO:0045087">
    <property type="term" value="P:innate immune response"/>
    <property type="evidence" value="ECO:0007669"/>
    <property type="project" value="UniProtKB-KW"/>
</dbReference>
<dbReference type="PANTHER" id="PTHR12876:SF26">
    <property type="entry name" value="NEDD4-BINDING PROTEIN 1"/>
    <property type="match status" value="1"/>
</dbReference>
<evidence type="ECO:0000259" key="13">
    <source>
        <dbReference type="Pfam" id="PF23050"/>
    </source>
</evidence>
<dbReference type="Ensembl" id="ENSOMYT00000028935.2">
    <property type="protein sequence ID" value="ENSOMYP00000026461.2"/>
    <property type="gene ID" value="ENSOMYG00000012502.2"/>
</dbReference>
<sequence>MSTTRPLLGMKRVTEVTCKEPLGNRLSPTGSKQQQESLTVDEFAVFENKQEELKCAKPRVEQVFRVVFTIIGLLDTGAHSSTASRQIWLQLKGKRDDVSRAKEYLKGLCDPELQQEEHYPVDMHCIFAGARGLFLDRLLRDTSAEVVMLEPGTLRLLGCFESVIMAKSRVQQFVALFQEKRSLPGDREPAVKRTFKTFVEERDDKYAMELLLLPSALKEELLGLAQSPTQPFGVIDVDQDRSQSSTPVTDLSNRILDTSFEEKAVGAASGAETGLLNGVRPSHKRRSSESELRDTKRQYSLERREESMERERHTVASDSRTKTLSKTNMGLMVLDSSDGADDGEAVSPETNLRCLVNFFRTMGYQQEVVERVVKETGQTEDTFLLLECIVEESQRTERQRGGASSTHNSESSSSTFNSRDKDRGIDRVPNRALNVKSKENIKPPSSNGVGQRGQYSSMLQTMTLKRSSSAQGAAYDIITINDDEDSTDTLASSKARMAEQMDFPSGPRMDYLSRGGAQTMGPVRVESVTALRSTPQRPTQPADTRPGCSYQTLSARVPPTRTEPAPPPLTATTRFHDSLRNPYTLTLQNEPGHPDLRHIIIDGSNVAMAHGLHRFFSCRGIAIAVEAFWRQGHREITVFVPQWRQKRDRYTTEQHYLNQLEDLRLLSFTPSREVCGQRISSHDDRFLLHLAEKTGGVIVTNDNLRDFVNTSEAWMRIIQERRSPVTPPLRPDPRATPQPVFVQALQSAPRPSFVPRPTATPQMRPLSHWPHSGPPGWHPPHPTPSPPPQRSHPPHPSPPLQRSNTPRPTPSPPPQRSPSETIELKRKLYDIFPDQKQRIDRILSDNPYMRDLNALSGLLLG</sequence>
<accession>A0A8C7VHN9</accession>
<feature type="region of interest" description="Disordered" evidence="11">
    <location>
        <begin position="531"/>
        <end position="575"/>
    </location>
</feature>
<feature type="domain" description="RNase NYN" evidence="12">
    <location>
        <begin position="596"/>
        <end position="724"/>
    </location>
</feature>
<keyword evidence="4" id="KW-0540">Nuclease</keyword>
<comment type="similarity">
    <text evidence="9">Belongs to the N4BP1 family.</text>
</comment>
<dbReference type="Pfam" id="PF23054">
    <property type="entry name" value="UBA_N4BP1_C"/>
    <property type="match status" value="1"/>
</dbReference>
<evidence type="ECO:0000256" key="9">
    <source>
        <dbReference type="ARBA" id="ARBA00038274"/>
    </source>
</evidence>
<gene>
    <name evidence="17" type="primary">n4bp1</name>
</gene>
<dbReference type="PANTHER" id="PTHR12876">
    <property type="entry name" value="N4BP1-RELATED"/>
    <property type="match status" value="1"/>
</dbReference>
<keyword evidence="5" id="KW-0378">Hydrolase</keyword>
<name>A0A8C7VHN9_ONCMY</name>
<feature type="compositionally biased region" description="Low complexity" evidence="11">
    <location>
        <begin position="404"/>
        <end position="417"/>
    </location>
</feature>
<evidence type="ECO:0000256" key="3">
    <source>
        <dbReference type="ARBA" id="ARBA00022588"/>
    </source>
</evidence>
<proteinExistence type="inferred from homology"/>
<evidence type="ECO:0000259" key="12">
    <source>
        <dbReference type="Pfam" id="PF11977"/>
    </source>
</evidence>
<evidence type="ECO:0000256" key="11">
    <source>
        <dbReference type="SAM" id="MobiDB-lite"/>
    </source>
</evidence>
<dbReference type="CDD" id="cd18728">
    <property type="entry name" value="PIN_N4BP1-like"/>
    <property type="match status" value="1"/>
</dbReference>
<dbReference type="GO" id="GO:0004518">
    <property type="term" value="F:nuclease activity"/>
    <property type="evidence" value="ECO:0007669"/>
    <property type="project" value="UniProtKB-KW"/>
</dbReference>
<dbReference type="Gene3D" id="3.40.50.11980">
    <property type="match status" value="1"/>
</dbReference>
<evidence type="ECO:0000259" key="15">
    <source>
        <dbReference type="Pfam" id="PF23053"/>
    </source>
</evidence>
<feature type="region of interest" description="Disordered" evidence="11">
    <location>
        <begin position="271"/>
        <end position="321"/>
    </location>
</feature>
<dbReference type="GO" id="GO:0005730">
    <property type="term" value="C:nucleolus"/>
    <property type="evidence" value="ECO:0007669"/>
    <property type="project" value="UniProtKB-SubCell"/>
</dbReference>
<keyword evidence="7" id="KW-0694">RNA-binding</keyword>
<evidence type="ECO:0000256" key="10">
    <source>
        <dbReference type="ARBA" id="ARBA00039336"/>
    </source>
</evidence>
<feature type="domain" description="N4BP1 first type I KH-domain" evidence="13">
    <location>
        <begin position="41"/>
        <end position="110"/>
    </location>
</feature>
<dbReference type="Pfam" id="PF23052">
    <property type="entry name" value="KH_N4BP1_2nd"/>
    <property type="match status" value="1"/>
</dbReference>
<keyword evidence="6" id="KW-0391">Immunity</keyword>
<comment type="subcellular location">
    <subcellularLocation>
        <location evidence="1">Nucleus</location>
        <location evidence="1">PML body</location>
    </subcellularLocation>
    <subcellularLocation>
        <location evidence="2">Nucleus</location>
        <location evidence="2">Nucleolus</location>
    </subcellularLocation>
</comment>
<feature type="compositionally biased region" description="Basic and acidic residues" evidence="11">
    <location>
        <begin position="418"/>
        <end position="429"/>
    </location>
</feature>
<evidence type="ECO:0000259" key="14">
    <source>
        <dbReference type="Pfam" id="PF23052"/>
    </source>
</evidence>
<evidence type="ECO:0000259" key="16">
    <source>
        <dbReference type="Pfam" id="PF23054"/>
    </source>
</evidence>
<dbReference type="Pfam" id="PF23050">
    <property type="entry name" value="KH_N4BP1_1st"/>
    <property type="match status" value="1"/>
</dbReference>
<dbReference type="InterPro" id="IPR036612">
    <property type="entry name" value="KH_dom_type_1_sf"/>
</dbReference>
<dbReference type="GeneTree" id="ENSGT00940000158682"/>
<reference evidence="17" key="1">
    <citation type="submission" date="2020-07" db="EMBL/GenBank/DDBJ databases">
        <title>A long reads based de novo assembly of the rainbow trout Arlee double haploid line genome.</title>
        <authorList>
            <person name="Gao G."/>
            <person name="Palti Y."/>
        </authorList>
    </citation>
    <scope>NUCLEOTIDE SEQUENCE [LARGE SCALE GENOMIC DNA]</scope>
</reference>
<dbReference type="InterPro" id="IPR021869">
    <property type="entry name" value="RNase_Zc3h12_NYN"/>
</dbReference>
<keyword evidence="8" id="KW-0539">Nucleus</keyword>
<dbReference type="GO" id="GO:0016787">
    <property type="term" value="F:hydrolase activity"/>
    <property type="evidence" value="ECO:0007669"/>
    <property type="project" value="UniProtKB-KW"/>
</dbReference>
<evidence type="ECO:0000313" key="17">
    <source>
        <dbReference type="Ensembl" id="ENSOMYP00000026461.2"/>
    </source>
</evidence>
<keyword evidence="18" id="KW-1185">Reference proteome</keyword>
<dbReference type="InterPro" id="IPR056630">
    <property type="entry name" value="KH_N4BP1_2nd"/>
</dbReference>
<dbReference type="InterPro" id="IPR051101">
    <property type="entry name" value="ZC3H12/N4BP1_RNase_Reg"/>
</dbReference>
<dbReference type="InterPro" id="IPR056578">
    <property type="entry name" value="UBA_N4BP1_C"/>
</dbReference>
<feature type="compositionally biased region" description="Basic and acidic residues" evidence="11">
    <location>
        <begin position="287"/>
        <end position="321"/>
    </location>
</feature>
<dbReference type="FunFam" id="3.40.50.11980:FF:000001">
    <property type="entry name" value="ZC3H12A isoform 1"/>
    <property type="match status" value="1"/>
</dbReference>
<feature type="region of interest" description="Disordered" evidence="11">
    <location>
        <begin position="747"/>
        <end position="822"/>
    </location>
</feature>
<evidence type="ECO:0000256" key="8">
    <source>
        <dbReference type="ARBA" id="ARBA00023242"/>
    </source>
</evidence>
<feature type="compositionally biased region" description="Polar residues" evidence="11">
    <location>
        <begin position="443"/>
        <end position="453"/>
    </location>
</feature>
<protein>
    <recommendedName>
        <fullName evidence="10">NEDD4-binding protein 1</fullName>
    </recommendedName>
</protein>
<dbReference type="GO" id="GO:0031397">
    <property type="term" value="P:negative regulation of protein ubiquitination"/>
    <property type="evidence" value="ECO:0007669"/>
    <property type="project" value="TreeGrafter"/>
</dbReference>
<feature type="domain" description="N4BP1 C-terminal UBA" evidence="16">
    <location>
        <begin position="815"/>
        <end position="860"/>
    </location>
</feature>
<evidence type="ECO:0000256" key="4">
    <source>
        <dbReference type="ARBA" id="ARBA00022722"/>
    </source>
</evidence>
<organism evidence="17 18">
    <name type="scientific">Oncorhynchus mykiss</name>
    <name type="common">Rainbow trout</name>
    <name type="synonym">Salmo gairdneri</name>
    <dbReference type="NCBI Taxonomy" id="8022"/>
    <lineage>
        <taxon>Eukaryota</taxon>
        <taxon>Metazoa</taxon>
        <taxon>Chordata</taxon>
        <taxon>Craniata</taxon>
        <taxon>Vertebrata</taxon>
        <taxon>Euteleostomi</taxon>
        <taxon>Actinopterygii</taxon>
        <taxon>Neopterygii</taxon>
        <taxon>Teleostei</taxon>
        <taxon>Protacanthopterygii</taxon>
        <taxon>Salmoniformes</taxon>
        <taxon>Salmonidae</taxon>
        <taxon>Salmoninae</taxon>
        <taxon>Oncorhynchus</taxon>
    </lineage>
</organism>
<feature type="domain" description="N4BP1 second type I KH-domain" evidence="14">
    <location>
        <begin position="111"/>
        <end position="226"/>
    </location>
</feature>
<dbReference type="SUPFAM" id="SSF54791">
    <property type="entry name" value="Eukaryotic type KH-domain (KH-domain type I)"/>
    <property type="match status" value="1"/>
</dbReference>
<feature type="compositionally biased region" description="Pro residues" evidence="11">
    <location>
        <begin position="772"/>
        <end position="799"/>
    </location>
</feature>
<dbReference type="AlphaFoldDB" id="A0A8C7VHN9"/>